<reference evidence="2 3" key="1">
    <citation type="submission" date="2020-08" db="EMBL/GenBank/DDBJ databases">
        <title>Bridging the membrane lipid divide: bacteria of the FCB group superphylum have the potential to synthesize archaeal ether lipids.</title>
        <authorList>
            <person name="Villanueva L."/>
            <person name="Von Meijenfeldt F.A.B."/>
            <person name="Westbye A.B."/>
            <person name="Yadav S."/>
            <person name="Hopmans E.C."/>
            <person name="Dutilh B.E."/>
            <person name="Sinninghe Damste J.S."/>
        </authorList>
    </citation>
    <scope>NUCLEOTIDE SEQUENCE [LARGE SCALE GENOMIC DNA]</scope>
    <source>
        <strain evidence="2">NIOZ-UU27</strain>
    </source>
</reference>
<dbReference type="SUPFAM" id="SSF69118">
    <property type="entry name" value="AhpD-like"/>
    <property type="match status" value="1"/>
</dbReference>
<dbReference type="EMBL" id="JACNJD010000237">
    <property type="protein sequence ID" value="MBC8177814.1"/>
    <property type="molecule type" value="Genomic_DNA"/>
</dbReference>
<proteinExistence type="predicted"/>
<dbReference type="GO" id="GO:0051920">
    <property type="term" value="F:peroxiredoxin activity"/>
    <property type="evidence" value="ECO:0007669"/>
    <property type="project" value="InterPro"/>
</dbReference>
<comment type="caution">
    <text evidence="2">The sequence shown here is derived from an EMBL/GenBank/DDBJ whole genome shotgun (WGS) entry which is preliminary data.</text>
</comment>
<protein>
    <submittedName>
        <fullName evidence="2">Carboxymuconolactone decarboxylase family protein</fullName>
    </submittedName>
</protein>
<gene>
    <name evidence="2" type="ORF">H8E19_10455</name>
</gene>
<dbReference type="Proteomes" id="UP000650524">
    <property type="component" value="Unassembled WGS sequence"/>
</dbReference>
<dbReference type="InterPro" id="IPR003779">
    <property type="entry name" value="CMD-like"/>
</dbReference>
<sequence>MMYLPEIYKTFSKKFPEVIKGYEQLGKICRSAGPLEKKHQDLIKLGIAVGANSRGAVMSHTRKALAEGATPEEITHVVLLSLTTTGFPNMMATMGWVGDVLEKHLQEK</sequence>
<evidence type="ECO:0000313" key="2">
    <source>
        <dbReference type="EMBL" id="MBC8177814.1"/>
    </source>
</evidence>
<organism evidence="2 3">
    <name type="scientific">Candidatus Desulfacyla euxinica</name>
    <dbReference type="NCBI Taxonomy" id="2841693"/>
    <lineage>
        <taxon>Bacteria</taxon>
        <taxon>Deltaproteobacteria</taxon>
        <taxon>Candidatus Desulfacyla</taxon>
    </lineage>
</organism>
<dbReference type="Pfam" id="PF02627">
    <property type="entry name" value="CMD"/>
    <property type="match status" value="1"/>
</dbReference>
<evidence type="ECO:0000259" key="1">
    <source>
        <dbReference type="Pfam" id="PF02627"/>
    </source>
</evidence>
<feature type="domain" description="Carboxymuconolactone decarboxylase-like" evidence="1">
    <location>
        <begin position="16"/>
        <end position="97"/>
    </location>
</feature>
<dbReference type="AlphaFoldDB" id="A0A8J6N0U5"/>
<dbReference type="InterPro" id="IPR029032">
    <property type="entry name" value="AhpD-like"/>
</dbReference>
<dbReference type="PANTHER" id="PTHR33930">
    <property type="entry name" value="ALKYL HYDROPEROXIDE REDUCTASE AHPD"/>
    <property type="match status" value="1"/>
</dbReference>
<accession>A0A8J6N0U5</accession>
<name>A0A8J6N0U5_9DELT</name>
<dbReference type="Gene3D" id="1.20.1290.10">
    <property type="entry name" value="AhpD-like"/>
    <property type="match status" value="1"/>
</dbReference>
<evidence type="ECO:0000313" key="3">
    <source>
        <dbReference type="Proteomes" id="UP000650524"/>
    </source>
</evidence>
<dbReference type="PANTHER" id="PTHR33930:SF2">
    <property type="entry name" value="BLR3452 PROTEIN"/>
    <property type="match status" value="1"/>
</dbReference>